<sequence>MSIQENIHNYYEKLVADTLAELQRQAPRDAEEIEDIACVALNRLPPRYFRHEIDMAFYLSPTEQQEMKDKVDDAIAEAITYVEKSHRDKD</sequence>
<protein>
    <submittedName>
        <fullName evidence="1">Competence protein ComFB</fullName>
    </submittedName>
</protein>
<name>A0A369WZH3_9GAMM</name>
<keyword evidence="2" id="KW-1185">Reference proteome</keyword>
<dbReference type="OrthoDB" id="5895647at2"/>
<comment type="caution">
    <text evidence="1">The sequence shown here is derived from an EMBL/GenBank/DDBJ whole genome shotgun (WGS) entry which is preliminary data.</text>
</comment>
<proteinExistence type="predicted"/>
<dbReference type="InterPro" id="IPR019657">
    <property type="entry name" value="ComFB"/>
</dbReference>
<dbReference type="RefSeq" id="WP_114694507.1">
    <property type="nucleotide sequence ID" value="NZ_QQOH01000001.1"/>
</dbReference>
<dbReference type="Proteomes" id="UP000253769">
    <property type="component" value="Unassembled WGS sequence"/>
</dbReference>
<organism evidence="1 2">
    <name type="scientific">Motiliproteus coralliicola</name>
    <dbReference type="NCBI Taxonomy" id="2283196"/>
    <lineage>
        <taxon>Bacteria</taxon>
        <taxon>Pseudomonadati</taxon>
        <taxon>Pseudomonadota</taxon>
        <taxon>Gammaproteobacteria</taxon>
        <taxon>Oceanospirillales</taxon>
        <taxon>Oceanospirillaceae</taxon>
        <taxon>Motiliproteus</taxon>
    </lineage>
</organism>
<dbReference type="EMBL" id="QQOH01000001">
    <property type="protein sequence ID" value="RDE24915.1"/>
    <property type="molecule type" value="Genomic_DNA"/>
</dbReference>
<accession>A0A369WZH3</accession>
<reference evidence="1 2" key="1">
    <citation type="submission" date="2018-07" db="EMBL/GenBank/DDBJ databases">
        <title>Motiliproteus coralliicola sp. nov., a bacterium isolated from Coral.</title>
        <authorList>
            <person name="Wang G."/>
        </authorList>
    </citation>
    <scope>NUCLEOTIDE SEQUENCE [LARGE SCALE GENOMIC DNA]</scope>
    <source>
        <strain evidence="1 2">C34</strain>
    </source>
</reference>
<gene>
    <name evidence="1" type="ORF">DV711_04865</name>
</gene>
<dbReference type="Pfam" id="PF10719">
    <property type="entry name" value="ComFB"/>
    <property type="match status" value="1"/>
</dbReference>
<evidence type="ECO:0000313" key="1">
    <source>
        <dbReference type="EMBL" id="RDE24915.1"/>
    </source>
</evidence>
<dbReference type="AlphaFoldDB" id="A0A369WZH3"/>
<evidence type="ECO:0000313" key="2">
    <source>
        <dbReference type="Proteomes" id="UP000253769"/>
    </source>
</evidence>